<evidence type="ECO:0000256" key="5">
    <source>
        <dbReference type="ARBA" id="ARBA00023163"/>
    </source>
</evidence>
<dbReference type="Gene3D" id="1.10.1790.10">
    <property type="entry name" value="PRD domain"/>
    <property type="match status" value="2"/>
</dbReference>
<evidence type="ECO:0000259" key="6">
    <source>
        <dbReference type="PROSITE" id="PS51094"/>
    </source>
</evidence>
<dbReference type="GO" id="GO:0008982">
    <property type="term" value="F:protein-N(PI)-phosphohistidine-sugar phosphotransferase activity"/>
    <property type="evidence" value="ECO:0007669"/>
    <property type="project" value="InterPro"/>
</dbReference>
<dbReference type="InterPro" id="IPR011608">
    <property type="entry name" value="PRD"/>
</dbReference>
<protein>
    <submittedName>
        <fullName evidence="9">BglG family transcriptional antiterminator</fullName>
    </submittedName>
</protein>
<reference evidence="9 10" key="1">
    <citation type="submission" date="2019-03" db="EMBL/GenBank/DDBJ databases">
        <title>Genomic Encyclopedia of Type Strains, Phase IV (KMG-IV): sequencing the most valuable type-strain genomes for metagenomic binning, comparative biology and taxonomic classification.</title>
        <authorList>
            <person name="Goeker M."/>
        </authorList>
    </citation>
    <scope>NUCLEOTIDE SEQUENCE [LARGE SCALE GENOMIC DNA]</scope>
    <source>
        <strain evidence="9 10">DSM 20467</strain>
    </source>
</reference>
<dbReference type="InterPro" id="IPR036095">
    <property type="entry name" value="PTS_EIIB-like_sf"/>
</dbReference>
<dbReference type="Gene3D" id="3.40.930.10">
    <property type="entry name" value="Mannitol-specific EII, Chain A"/>
    <property type="match status" value="1"/>
</dbReference>
<organism evidence="9 10">
    <name type="scientific">Pectinatus cerevisiiphilus</name>
    <dbReference type="NCBI Taxonomy" id="86956"/>
    <lineage>
        <taxon>Bacteria</taxon>
        <taxon>Bacillati</taxon>
        <taxon>Bacillota</taxon>
        <taxon>Negativicutes</taxon>
        <taxon>Selenomonadales</taxon>
        <taxon>Selenomonadaceae</taxon>
        <taxon>Pectinatus</taxon>
    </lineage>
</organism>
<dbReference type="SUPFAM" id="SSF63520">
    <property type="entry name" value="PTS-regulatory domain, PRD"/>
    <property type="match status" value="2"/>
</dbReference>
<dbReference type="Pfam" id="PF08279">
    <property type="entry name" value="HTH_11"/>
    <property type="match status" value="1"/>
</dbReference>
<dbReference type="Gene3D" id="1.10.10.10">
    <property type="entry name" value="Winged helix-like DNA-binding domain superfamily/Winged helix DNA-binding domain"/>
    <property type="match status" value="1"/>
</dbReference>
<evidence type="ECO:0000256" key="3">
    <source>
        <dbReference type="ARBA" id="ARBA00023015"/>
    </source>
</evidence>
<dbReference type="InterPro" id="IPR007737">
    <property type="entry name" value="Mga_HTH"/>
</dbReference>
<proteinExistence type="predicted"/>
<dbReference type="InterPro" id="IPR013196">
    <property type="entry name" value="HTH_11"/>
</dbReference>
<dbReference type="InterPro" id="IPR050661">
    <property type="entry name" value="BglG_antiterminators"/>
</dbReference>
<dbReference type="AlphaFoldDB" id="A0A4R3KF23"/>
<dbReference type="InterPro" id="IPR002178">
    <property type="entry name" value="PTS_EIIA_type-2_dom"/>
</dbReference>
<dbReference type="PANTHER" id="PTHR30185:SF13">
    <property type="entry name" value="LICABCH OPERON REGULATOR-RELATED"/>
    <property type="match status" value="1"/>
</dbReference>
<dbReference type="RefSeq" id="WP_132546929.1">
    <property type="nucleotide sequence ID" value="NZ_SMAA01000001.1"/>
</dbReference>
<dbReference type="GO" id="GO:0009401">
    <property type="term" value="P:phosphoenolpyruvate-dependent sugar phosphotransferase system"/>
    <property type="evidence" value="ECO:0007669"/>
    <property type="project" value="InterPro"/>
</dbReference>
<dbReference type="Pfam" id="PF05043">
    <property type="entry name" value="Mga"/>
    <property type="match status" value="1"/>
</dbReference>
<evidence type="ECO:0000313" key="9">
    <source>
        <dbReference type="EMBL" id="TCS81954.1"/>
    </source>
</evidence>
<dbReference type="CDD" id="cd05568">
    <property type="entry name" value="PTS_IIB_bgl_like"/>
    <property type="match status" value="1"/>
</dbReference>
<dbReference type="InterPro" id="IPR036634">
    <property type="entry name" value="PRD_sf"/>
</dbReference>
<dbReference type="OrthoDB" id="3175596at2"/>
<evidence type="ECO:0000256" key="1">
    <source>
        <dbReference type="ARBA" id="ARBA00022679"/>
    </source>
</evidence>
<sequence>MMFTQRQQKILRLLEKYKNITSDELGRLIGVSSKTVRMDIKKIIPTLKKNVARVNISTRVGYSLEIINRELFVRLLDENQGNALDASGRAKYIIHKLLINALENKTICQQELADDLYVGISTLKISLKDVVKKLAKYNLAIITYKNKGMRIKGNENQIRYCISEYVFRMEDKNDKTDDLYKQLFSDIDIAIIKNIIIKVTSSYEIMFTDSSLKNLLVHILITIKRTLSGYSASYTLQESTKIEKCKEFLVARSIFVEIYRQLQIDIATDEIYYLTQHLIASKKYNDVNGQSSGYAGELVRAMLERVCLVAGMNFTQDKNLIRWLKVHLEAVIPRMRFRMNIRNEILDVIKNEYPLAFQIAIIASKVIEEREKIVVNENEIGYIAIHFGAALTRMDARNNNRKKALIICGGGIGTAVLLKARIEEYFKDLITIVKTVPGYKLKTKDCNDIDIIFTTMPLSYIKNIDDSQREKLIYVQNLLNDKERTLIQQKFFNPAEVYKTNIEKFFREDCYNIGGNFKGKNDVLEYLTTQLKNKKLIDDLTCQSVFERENTSPTEISNLVAVPHPMVNNATVSSIAVLILDKPILWVEENVQVIFLISIAKPEFCLWEPIFLKLFEYLVKENGVKEMISGQSYTEFIKIIKQKFD</sequence>
<comment type="caution">
    <text evidence="9">The sequence shown here is derived from an EMBL/GenBank/DDBJ whole genome shotgun (WGS) entry which is preliminary data.</text>
</comment>
<dbReference type="SUPFAM" id="SSF55804">
    <property type="entry name" value="Phoshotransferase/anion transport protein"/>
    <property type="match status" value="1"/>
</dbReference>
<dbReference type="InterPro" id="IPR013011">
    <property type="entry name" value="PTS_EIIB_2"/>
</dbReference>
<gene>
    <name evidence="9" type="ORF">EDC37_101125</name>
</gene>
<evidence type="ECO:0000256" key="2">
    <source>
        <dbReference type="ARBA" id="ARBA00022737"/>
    </source>
</evidence>
<evidence type="ECO:0000259" key="8">
    <source>
        <dbReference type="PROSITE" id="PS51372"/>
    </source>
</evidence>
<feature type="domain" description="PRD" evidence="8">
    <location>
        <begin position="290"/>
        <end position="397"/>
    </location>
</feature>
<keyword evidence="4" id="KW-0010">Activator</keyword>
<dbReference type="PROSITE" id="PS51372">
    <property type="entry name" value="PRD_2"/>
    <property type="match status" value="2"/>
</dbReference>
<keyword evidence="3" id="KW-0805">Transcription regulation</keyword>
<evidence type="ECO:0000313" key="10">
    <source>
        <dbReference type="Proteomes" id="UP000295188"/>
    </source>
</evidence>
<keyword evidence="2" id="KW-0677">Repeat</keyword>
<dbReference type="InterPro" id="IPR003501">
    <property type="entry name" value="PTS_EIIB_2/3"/>
</dbReference>
<dbReference type="Pfam" id="PF00874">
    <property type="entry name" value="PRD"/>
    <property type="match status" value="2"/>
</dbReference>
<dbReference type="SUPFAM" id="SSF52794">
    <property type="entry name" value="PTS system IIB component-like"/>
    <property type="match status" value="1"/>
</dbReference>
<name>A0A4R3KF23_9FIRM</name>
<dbReference type="EMBL" id="SMAA01000001">
    <property type="protein sequence ID" value="TCS81954.1"/>
    <property type="molecule type" value="Genomic_DNA"/>
</dbReference>
<dbReference type="Gene3D" id="3.40.50.2300">
    <property type="match status" value="1"/>
</dbReference>
<keyword evidence="5" id="KW-0804">Transcription</keyword>
<evidence type="ECO:0000259" key="7">
    <source>
        <dbReference type="PROSITE" id="PS51099"/>
    </source>
</evidence>
<feature type="domain" description="PTS EIIA type-2" evidence="6">
    <location>
        <begin position="504"/>
        <end position="643"/>
    </location>
</feature>
<dbReference type="InterPro" id="IPR016152">
    <property type="entry name" value="PTrfase/Anion_transptr"/>
</dbReference>
<evidence type="ECO:0000256" key="4">
    <source>
        <dbReference type="ARBA" id="ARBA00023159"/>
    </source>
</evidence>
<dbReference type="PANTHER" id="PTHR30185">
    <property type="entry name" value="CRYPTIC BETA-GLUCOSIDE BGL OPERON ANTITERMINATOR"/>
    <property type="match status" value="1"/>
</dbReference>
<keyword evidence="10" id="KW-1185">Reference proteome</keyword>
<keyword evidence="1" id="KW-0808">Transferase</keyword>
<dbReference type="Pfam" id="PF00359">
    <property type="entry name" value="PTS_EIIA_2"/>
    <property type="match status" value="1"/>
</dbReference>
<dbReference type="PROSITE" id="PS51099">
    <property type="entry name" value="PTS_EIIB_TYPE_2"/>
    <property type="match status" value="1"/>
</dbReference>
<dbReference type="InterPro" id="IPR036388">
    <property type="entry name" value="WH-like_DNA-bd_sf"/>
</dbReference>
<dbReference type="GO" id="GO:0006355">
    <property type="term" value="P:regulation of DNA-templated transcription"/>
    <property type="evidence" value="ECO:0007669"/>
    <property type="project" value="InterPro"/>
</dbReference>
<dbReference type="Pfam" id="PF02302">
    <property type="entry name" value="PTS_IIB"/>
    <property type="match status" value="1"/>
</dbReference>
<feature type="domain" description="PTS EIIB type-2" evidence="7">
    <location>
        <begin position="402"/>
        <end position="499"/>
    </location>
</feature>
<dbReference type="PROSITE" id="PS51094">
    <property type="entry name" value="PTS_EIIA_TYPE_2"/>
    <property type="match status" value="1"/>
</dbReference>
<dbReference type="Proteomes" id="UP000295188">
    <property type="component" value="Unassembled WGS sequence"/>
</dbReference>
<feature type="domain" description="PRD" evidence="8">
    <location>
        <begin position="183"/>
        <end position="288"/>
    </location>
</feature>
<accession>A0A4R3KF23</accession>